<proteinExistence type="predicted"/>
<evidence type="ECO:0000256" key="1">
    <source>
        <dbReference type="SAM" id="Phobius"/>
    </source>
</evidence>
<keyword evidence="1" id="KW-0472">Membrane</keyword>
<feature type="transmembrane region" description="Helical" evidence="1">
    <location>
        <begin position="12"/>
        <end position="30"/>
    </location>
</feature>
<name>X1DXU1_9ZZZZ</name>
<gene>
    <name evidence="2" type="ORF">S01H4_47679</name>
</gene>
<reference evidence="2" key="1">
    <citation type="journal article" date="2014" name="Front. Microbiol.">
        <title>High frequency of phylogenetically diverse reductive dehalogenase-homologous genes in deep subseafloor sedimentary metagenomes.</title>
        <authorList>
            <person name="Kawai M."/>
            <person name="Futagami T."/>
            <person name="Toyoda A."/>
            <person name="Takaki Y."/>
            <person name="Nishi S."/>
            <person name="Hori S."/>
            <person name="Arai W."/>
            <person name="Tsubouchi T."/>
            <person name="Morono Y."/>
            <person name="Uchiyama I."/>
            <person name="Ito T."/>
            <person name="Fujiyama A."/>
            <person name="Inagaki F."/>
            <person name="Takami H."/>
        </authorList>
    </citation>
    <scope>NUCLEOTIDE SEQUENCE</scope>
    <source>
        <strain evidence="2">Expedition CK06-06</strain>
    </source>
</reference>
<feature type="non-terminal residue" evidence="2">
    <location>
        <position position="92"/>
    </location>
</feature>
<keyword evidence="1" id="KW-0812">Transmembrane</keyword>
<keyword evidence="1" id="KW-1133">Transmembrane helix</keyword>
<dbReference type="InterPro" id="IPR019151">
    <property type="entry name" value="Proteasome_assmbl_chaperone_2"/>
</dbReference>
<sequence length="92" mass="10226">MSKAELKDPILIAAWPGMGNVALTACYYLISSLKMEFRAEYATGDLYDVDHVAVEGGLAQPFRYPKNQFFVWRNPDGGSDLLIFIGEAQPPQ</sequence>
<dbReference type="PROSITE" id="PS51257">
    <property type="entry name" value="PROKAR_LIPOPROTEIN"/>
    <property type="match status" value="1"/>
</dbReference>
<dbReference type="Gene3D" id="3.40.50.10900">
    <property type="entry name" value="PAC-like subunit"/>
    <property type="match status" value="1"/>
</dbReference>
<dbReference type="InterPro" id="IPR038389">
    <property type="entry name" value="PSMG2_sf"/>
</dbReference>
<dbReference type="SUPFAM" id="SSF159659">
    <property type="entry name" value="Cgl1923-like"/>
    <property type="match status" value="1"/>
</dbReference>
<evidence type="ECO:0000313" key="2">
    <source>
        <dbReference type="EMBL" id="GAH01213.1"/>
    </source>
</evidence>
<protein>
    <recommendedName>
        <fullName evidence="3">PAC2 family protein</fullName>
    </recommendedName>
</protein>
<comment type="caution">
    <text evidence="2">The sequence shown here is derived from an EMBL/GenBank/DDBJ whole genome shotgun (WGS) entry which is preliminary data.</text>
</comment>
<accession>X1DXU1</accession>
<evidence type="ECO:0008006" key="3">
    <source>
        <dbReference type="Google" id="ProtNLM"/>
    </source>
</evidence>
<dbReference type="EMBL" id="BART01026797">
    <property type="protein sequence ID" value="GAH01213.1"/>
    <property type="molecule type" value="Genomic_DNA"/>
</dbReference>
<organism evidence="2">
    <name type="scientific">marine sediment metagenome</name>
    <dbReference type="NCBI Taxonomy" id="412755"/>
    <lineage>
        <taxon>unclassified sequences</taxon>
        <taxon>metagenomes</taxon>
        <taxon>ecological metagenomes</taxon>
    </lineage>
</organism>
<dbReference type="AlphaFoldDB" id="X1DXU1"/>
<dbReference type="Pfam" id="PF09754">
    <property type="entry name" value="PAC2"/>
    <property type="match status" value="1"/>
</dbReference>